<feature type="compositionally biased region" description="Low complexity" evidence="1">
    <location>
        <begin position="79"/>
        <end position="103"/>
    </location>
</feature>
<proteinExistence type="predicted"/>
<dbReference type="Proteomes" id="UP001500620">
    <property type="component" value="Unassembled WGS sequence"/>
</dbReference>
<feature type="compositionally biased region" description="Polar residues" evidence="1">
    <location>
        <begin position="365"/>
        <end position="378"/>
    </location>
</feature>
<gene>
    <name evidence="2" type="ORF">GCM10022255_082280</name>
</gene>
<protein>
    <submittedName>
        <fullName evidence="2">Uncharacterized protein</fullName>
    </submittedName>
</protein>
<keyword evidence="3" id="KW-1185">Reference proteome</keyword>
<evidence type="ECO:0000256" key="1">
    <source>
        <dbReference type="SAM" id="MobiDB-lite"/>
    </source>
</evidence>
<organism evidence="2 3">
    <name type="scientific">Dactylosporangium darangshiense</name>
    <dbReference type="NCBI Taxonomy" id="579108"/>
    <lineage>
        <taxon>Bacteria</taxon>
        <taxon>Bacillati</taxon>
        <taxon>Actinomycetota</taxon>
        <taxon>Actinomycetes</taxon>
        <taxon>Micromonosporales</taxon>
        <taxon>Micromonosporaceae</taxon>
        <taxon>Dactylosporangium</taxon>
    </lineage>
</organism>
<accession>A0ABP8DLR7</accession>
<dbReference type="RefSeq" id="WP_345136022.1">
    <property type="nucleotide sequence ID" value="NZ_BAABAT010000034.1"/>
</dbReference>
<name>A0ABP8DLR7_9ACTN</name>
<sequence>MPDFDNDDLLSSAFAEFRGEASSYVKPAGTAAARATVQHRRKVRTIAASAIAALAIATPVAAYAAAGSDSNGPPATPEASTSAVETPSPTAPSTAASSTAAAPDGRISKADLGNATLSIPSWPKGFDAGCPTGPVKLSGGKAGSTGSFRLEGDPVYVDVDHDGAQETVMLLSCSPQGSDYKVLVFDRDTAGAIVTLGQVVGSAGSEGRQGTDIETIWQVQAGDGGQVRVDVGEYRPCCDMAQASQHQWRTYGWNGTAFAQTGGPTAFGPNPNITDVTVAAGKLTMTATGSGTWAGTLTVTVHNNAQFATPGKLRIAFGVPDTWTVQAVSGCTIQPDELPVPCLSGSIPAGGSKVFTLKVTAPAAPQQSEGSVYSSAQDDQGRGYPFRNNNVAPAKFQIVQG</sequence>
<feature type="region of interest" description="Disordered" evidence="1">
    <location>
        <begin position="365"/>
        <end position="389"/>
    </location>
</feature>
<reference evidence="3" key="1">
    <citation type="journal article" date="2019" name="Int. J. Syst. Evol. Microbiol.">
        <title>The Global Catalogue of Microorganisms (GCM) 10K type strain sequencing project: providing services to taxonomists for standard genome sequencing and annotation.</title>
        <authorList>
            <consortium name="The Broad Institute Genomics Platform"/>
            <consortium name="The Broad Institute Genome Sequencing Center for Infectious Disease"/>
            <person name="Wu L."/>
            <person name="Ma J."/>
        </authorList>
    </citation>
    <scope>NUCLEOTIDE SEQUENCE [LARGE SCALE GENOMIC DNA]</scope>
    <source>
        <strain evidence="3">JCM 17441</strain>
    </source>
</reference>
<comment type="caution">
    <text evidence="2">The sequence shown here is derived from an EMBL/GenBank/DDBJ whole genome shotgun (WGS) entry which is preliminary data.</text>
</comment>
<dbReference type="EMBL" id="BAABAT010000034">
    <property type="protein sequence ID" value="GAA4259069.1"/>
    <property type="molecule type" value="Genomic_DNA"/>
</dbReference>
<evidence type="ECO:0000313" key="3">
    <source>
        <dbReference type="Proteomes" id="UP001500620"/>
    </source>
</evidence>
<evidence type="ECO:0000313" key="2">
    <source>
        <dbReference type="EMBL" id="GAA4259069.1"/>
    </source>
</evidence>
<feature type="region of interest" description="Disordered" evidence="1">
    <location>
        <begin position="65"/>
        <end position="107"/>
    </location>
</feature>